<feature type="repeat" description="WD" evidence="3">
    <location>
        <begin position="2226"/>
        <end position="2267"/>
    </location>
</feature>
<dbReference type="PROSITE" id="PS00678">
    <property type="entry name" value="WD_REPEATS_1"/>
    <property type="match status" value="5"/>
</dbReference>
<dbReference type="Pfam" id="PF00400">
    <property type="entry name" value="WD40"/>
    <property type="match status" value="10"/>
</dbReference>
<dbReference type="InterPro" id="IPR019775">
    <property type="entry name" value="WD40_repeat_CS"/>
</dbReference>
<feature type="repeat" description="WD" evidence="3">
    <location>
        <begin position="2181"/>
        <end position="2222"/>
    </location>
</feature>
<name>A0A8H7HIC3_9AGAM</name>
<dbReference type="SMART" id="SM00320">
    <property type="entry name" value="WD40"/>
    <property type="match status" value="10"/>
</dbReference>
<dbReference type="InterPro" id="IPR001680">
    <property type="entry name" value="WD40_rpt"/>
</dbReference>
<feature type="repeat" description="WD" evidence="3">
    <location>
        <begin position="2448"/>
        <end position="2489"/>
    </location>
</feature>
<evidence type="ECO:0000256" key="2">
    <source>
        <dbReference type="ARBA" id="ARBA00022737"/>
    </source>
</evidence>
<evidence type="ECO:0000256" key="4">
    <source>
        <dbReference type="SAM" id="MobiDB-lite"/>
    </source>
</evidence>
<dbReference type="PANTHER" id="PTHR22847:SF637">
    <property type="entry name" value="WD REPEAT DOMAIN 5B"/>
    <property type="match status" value="1"/>
</dbReference>
<dbReference type="SUPFAM" id="SSF50978">
    <property type="entry name" value="WD40 repeat-like"/>
    <property type="match status" value="1"/>
</dbReference>
<reference evidence="6" key="1">
    <citation type="submission" date="2020-09" db="EMBL/GenBank/DDBJ databases">
        <title>Comparative genome analyses of four rice-infecting Rhizoctonia solani isolates reveal extensive enrichment of homogalacturonan modification genes.</title>
        <authorList>
            <person name="Lee D.-Y."/>
            <person name="Jeon J."/>
            <person name="Kim K.-T."/>
            <person name="Cheong K."/>
            <person name="Song H."/>
            <person name="Choi G."/>
            <person name="Ko J."/>
            <person name="Opiyo S.O."/>
            <person name="Zuo S."/>
            <person name="Madhav S."/>
            <person name="Lee Y.-H."/>
            <person name="Wang G.-L."/>
        </authorList>
    </citation>
    <scope>NUCLEOTIDE SEQUENCE</scope>
    <source>
        <strain evidence="6">AG1-IA YN-7</strain>
    </source>
</reference>
<feature type="region of interest" description="Disordered" evidence="4">
    <location>
        <begin position="650"/>
        <end position="685"/>
    </location>
</feature>
<sequence>MSIDATRKPLHGPWEGDTKIVLGIDIGTTQSGVAFAFLQNGGTQMIQRVVKWPGQEARDEQGKIPTLVWYDRDKKAVAFGAEALLPAIEEQAEDNGWVLAKYFKLHLHPADMQAKHDLKLDELPPGVTLRQIYADFLRYLLKHTKTFFEDRVLDGQQTWARYSPTMEVVIAHPNGWGIREQTFLRSAAVAAGFSTDEKALASVRFVTEAEASVHFCIHHTNLGSILKPGINFAVCDAGGSTVDTTLYSVKSARPILKLEEKRASACVQAGAIFVDFEAEKYLRRTMTGAGLSSEDVIEYTKTGVKDFEMFTKRAFKDETAEQSIAIAKTRFNNTAIRARRGRMALSGSTVKEFFDVCTQEITASVDKQINGLTVPYILLVGGFGDSPYIRGEFKKRYEPRGSQVTLTNDSTSKAVADGAVIWSTLSSVYSRAPRYSFGTDASTLYNPFVHDRQGRIPYTCVSGEEMVSGAWSQIVQKGVALDAEVVCRESYRHLYETPNPYLELYTLDLLAYSGENKPEWALDTNDEMLPGFQRSCTVRANLKNLQGALQSSVGPNGNRYWTLRYQVCIRFGGTELEGYMEWEEKFKTRINKLIEAETSPKMGINGVVSLHPIRKAICALKAIANPITPLSWELGLYRINVIHTTRELHANKANRSQNRDRTAKATKQNVTGAEQKEETNASVARQPACTMSIDATPKPFRGPWEGDTKIVVGIDIGTTQSGVAFAFLENGASQVIHRAAAFGAEAQLHTIEEEAEDNNWVLARYFKLHLHPNDMQAKHELKLEDLPPGVSLRQIYSDFLGYLLKHTRAYFEDRIINGKNIWERYSPTMEVVIAHPNGWGVREQAFLRTAAVDAGFSTSNQAASKVRFVTEAEASVHFCIHHTNLGTVLRPGTNFAVCDAGGSTVDTTLYSVISAKPVLKLKEERASACVQAGAIFVDFETEKFLRKTLANAGLSPDDVVEYTKAGVKDFEGFAKRAFKDDTTEQSIAVAHTRFNNSAIRARRGRITLSGSTVKGFFDVCVKEITGSVDQQINGLNVPYILLVGGFGDSPYIRSEFKKQYEPQGSRITITNDSTSKAVADGAVIWSTLSSVSSRAPRYSFGTTIALPFLANFHRRQYRIPYKNARGEQVVSGGWSQIVQKGVALDSEVVCRRPYVQLHTTPDPNLELFTADLLAYSGENTPEWARDPFGNLASGFQEACTIRANLQHLEGALVSAMGKHGSRYWTLQFDICIRFGGTELESYLEWEENVGIFDSYTPLETDNTAFGDQSRQTPVDAGSPPLDAVGSRPELPVGVLARANSPFQQRHIFAPSNYRKSDKWLNLATFSKMLNDIGPLFSPLAEAINNLVWFIRAHEDMVATRREYAELSAQLEGLFKDLCSHFSAGTLPIMTTSMLNDLRAIQTELRQLYAAEDKDTISRLLKANNDLDKVMGCYRRIQDHLNRLMEAQLNKLNPSAAVRYDSAEATTIIQRRQCTSNTREQVLSELRVWQRSGKSKICWINGMAGTGKTTIANTLCSTLYDNHELGASFFCTKSLPECRNVKSILSTIAYQLARFSNPFRIALLEALERDPDVHTKLLQVQFERMILKPLQAVKSSLPANTIIVIDALDECENENGVKQICDVLLEYALELPVKFLISSRPESYIRERMDKLTLKTQLTLHELDARTVEADIKTYLQRELELIPVTFTEEQLAILAKRAGVLFVYAATVVRYIGARNSSERLHSILMGSESELRSPNKTHDIDVLYETILRSAFSDSLEPSETRRMKLVLYTVICAQEPLTIGSLAGLLNMSTIEVHEALRPLWSVLYVSQSQSDTSKRVTTLHASFPEYLLDSNRSKEFLCNGEAHNSKLAKLCLERIKRNKLQFNICNLETSYIFDDEVPDLDNKITRAIPLDLLYACKYWEAHLVLGRKSSELAKALHGFLSKNLLVFMEVLNLHKQLVKCIGWIENVVCWIRGSDCFKDVEPLAQDAQRFVAIFATNPISRSTPHLYVSMLASWPDHRLISKYYAKPTNCLFHFKGLASTERQMALLNVIQVHEPVYCVAFAPNGQFFVTNTPDNTIGIWDAISCQMRTDPMRGHSSRVQCLAIASNNISICSSSWDGSIRIWHSQNGQPMAGPFTYNRDVPDRTESDSFHAAMVQEEGRHVYGISVSVSPNGAFIATGSEDCTVQVRDTETWEICSILHHVNSIESIAFSPDSTRLISGSIDNSVCMWEVQKQSGILIGRQQEGHSDWVRSVDFSPCGTYLASASDDSTVCIWNARSGRLEGNPQKGHKRGVLFIEFVGGDRIISASADRTICVWESETGKVKDIIHQSYSSDEDWRRERLPFAVSPDGSKIAYGSRRGIISMRECEERTFEFVPLGNFWGVCSISFSPDGETLASGHASGSVALWDVGSGEPLFDPFASPIGHSKCVYSVAISPNALYIVSGSQDNTIRLWDIQNGLPINEPFRGHTGTVNSVTFSPDCMLIASGSEDKCVRVWDVKSGQPIALFNGHIDMVCSVKFSPDGLQIASGSGDRSIRFWNAPIHKETPCLSAHDSDGEKDDTCLLDWEMDMDGWVRDDEGRLLAWVPPDLRNVLLRPQNTLLISRQGCIEIEFSKDKSGDQWAAYYAPS</sequence>
<feature type="repeat" description="WD" evidence="3">
    <location>
        <begin position="2269"/>
        <end position="2309"/>
    </location>
</feature>
<dbReference type="GO" id="GO:1990234">
    <property type="term" value="C:transferase complex"/>
    <property type="evidence" value="ECO:0007669"/>
    <property type="project" value="UniProtKB-ARBA"/>
</dbReference>
<protein>
    <submittedName>
        <fullName evidence="6">ATP binding</fullName>
    </submittedName>
</protein>
<dbReference type="InterPro" id="IPR036322">
    <property type="entry name" value="WD40_repeat_dom_sf"/>
</dbReference>
<dbReference type="Gene3D" id="3.30.420.40">
    <property type="match status" value="3"/>
</dbReference>
<feature type="repeat" description="WD" evidence="3">
    <location>
        <begin position="2366"/>
        <end position="2400"/>
    </location>
</feature>
<feature type="repeat" description="WD" evidence="3">
    <location>
        <begin position="2405"/>
        <end position="2446"/>
    </location>
</feature>
<dbReference type="PROSITE" id="PS50294">
    <property type="entry name" value="WD_REPEATS_REGION"/>
    <property type="match status" value="8"/>
</dbReference>
<dbReference type="SUPFAM" id="SSF50998">
    <property type="entry name" value="Quinoprotein alcohol dehydrogenase-like"/>
    <property type="match status" value="1"/>
</dbReference>
<keyword evidence="2" id="KW-0677">Repeat</keyword>
<dbReference type="InterPro" id="IPR027417">
    <property type="entry name" value="P-loop_NTPase"/>
</dbReference>
<evidence type="ECO:0000256" key="1">
    <source>
        <dbReference type="ARBA" id="ARBA00022574"/>
    </source>
</evidence>
<evidence type="ECO:0000256" key="3">
    <source>
        <dbReference type="PROSITE-ProRule" id="PRU00221"/>
    </source>
</evidence>
<dbReference type="PANTHER" id="PTHR22847">
    <property type="entry name" value="WD40 REPEAT PROTEIN"/>
    <property type="match status" value="1"/>
</dbReference>
<dbReference type="SUPFAM" id="SSF52540">
    <property type="entry name" value="P-loop containing nucleoside triphosphate hydrolases"/>
    <property type="match status" value="1"/>
</dbReference>
<dbReference type="Proteomes" id="UP000650582">
    <property type="component" value="Unassembled WGS sequence"/>
</dbReference>
<dbReference type="Gene3D" id="2.130.10.10">
    <property type="entry name" value="YVTN repeat-like/Quinoprotein amine dehydrogenase"/>
    <property type="match status" value="4"/>
</dbReference>
<dbReference type="PROSITE" id="PS50837">
    <property type="entry name" value="NACHT"/>
    <property type="match status" value="1"/>
</dbReference>
<dbReference type="InterPro" id="IPR015943">
    <property type="entry name" value="WD40/YVTN_repeat-like_dom_sf"/>
</dbReference>
<comment type="caution">
    <text evidence="6">The sequence shown here is derived from an EMBL/GenBank/DDBJ whole genome shotgun (WGS) entry which is preliminary data.</text>
</comment>
<dbReference type="PRINTS" id="PR00320">
    <property type="entry name" value="GPROTEINBRPT"/>
</dbReference>
<feature type="domain" description="NACHT" evidence="5">
    <location>
        <begin position="1495"/>
        <end position="1642"/>
    </location>
</feature>
<dbReference type="Pfam" id="PF24883">
    <property type="entry name" value="NPHP3_N"/>
    <property type="match status" value="1"/>
</dbReference>
<feature type="repeat" description="WD" evidence="3">
    <location>
        <begin position="2039"/>
        <end position="2064"/>
    </location>
</feature>
<organism evidence="6 7">
    <name type="scientific">Rhizoctonia solani</name>
    <dbReference type="NCBI Taxonomy" id="456999"/>
    <lineage>
        <taxon>Eukaryota</taxon>
        <taxon>Fungi</taxon>
        <taxon>Dikarya</taxon>
        <taxon>Basidiomycota</taxon>
        <taxon>Agaricomycotina</taxon>
        <taxon>Agaricomycetes</taxon>
        <taxon>Cantharellales</taxon>
        <taxon>Ceratobasidiaceae</taxon>
        <taxon>Rhizoctonia</taxon>
    </lineage>
</organism>
<gene>
    <name evidence="6" type="ORF">RHS04_00579</name>
</gene>
<dbReference type="EMBL" id="JACYCC010000021">
    <property type="protein sequence ID" value="KAF8685493.1"/>
    <property type="molecule type" value="Genomic_DNA"/>
</dbReference>
<dbReference type="InterPro" id="IPR007111">
    <property type="entry name" value="NACHT_NTPase"/>
</dbReference>
<dbReference type="SUPFAM" id="SSF53067">
    <property type="entry name" value="Actin-like ATPase domain"/>
    <property type="match status" value="4"/>
</dbReference>
<dbReference type="PROSITE" id="PS50082">
    <property type="entry name" value="WD_REPEATS_2"/>
    <property type="match status" value="9"/>
</dbReference>
<evidence type="ECO:0000313" key="6">
    <source>
        <dbReference type="EMBL" id="KAF8685493.1"/>
    </source>
</evidence>
<dbReference type="InterPro" id="IPR020472">
    <property type="entry name" value="WD40_PAC1"/>
</dbReference>
<dbReference type="CDD" id="cd00200">
    <property type="entry name" value="WD40"/>
    <property type="match status" value="2"/>
</dbReference>
<dbReference type="Gene3D" id="3.40.50.300">
    <property type="entry name" value="P-loop containing nucleotide triphosphate hydrolases"/>
    <property type="match status" value="1"/>
</dbReference>
<proteinExistence type="predicted"/>
<accession>A0A8H7HIC3</accession>
<dbReference type="CDD" id="cd10170">
    <property type="entry name" value="ASKHA_NBD_HSP70"/>
    <property type="match status" value="2"/>
</dbReference>
<feature type="repeat" description="WD" evidence="3">
    <location>
        <begin position="2075"/>
        <end position="2116"/>
    </location>
</feature>
<feature type="repeat" description="WD" evidence="3">
    <location>
        <begin position="2490"/>
        <end position="2522"/>
    </location>
</feature>
<keyword evidence="1 3" id="KW-0853">WD repeat</keyword>
<dbReference type="InterPro" id="IPR043129">
    <property type="entry name" value="ATPase_NBD"/>
</dbReference>
<dbReference type="InterPro" id="IPR056884">
    <property type="entry name" value="NPHP3-like_N"/>
</dbReference>
<dbReference type="Gene3D" id="3.90.640.10">
    <property type="entry name" value="Actin, Chain A, domain 4"/>
    <property type="match status" value="1"/>
</dbReference>
<dbReference type="InterPro" id="IPR011047">
    <property type="entry name" value="Quinoprotein_ADH-like_sf"/>
</dbReference>
<evidence type="ECO:0000259" key="5">
    <source>
        <dbReference type="PROSITE" id="PS50837"/>
    </source>
</evidence>
<evidence type="ECO:0000313" key="7">
    <source>
        <dbReference type="Proteomes" id="UP000650582"/>
    </source>
</evidence>